<protein>
    <submittedName>
        <fullName evidence="7">Acyl-CoA synthetase (AMP-forming)/AMP-acid ligase II</fullName>
    </submittedName>
</protein>
<evidence type="ECO:0000256" key="1">
    <source>
        <dbReference type="ARBA" id="ARBA00006432"/>
    </source>
</evidence>
<evidence type="ECO:0000256" key="4">
    <source>
        <dbReference type="ARBA" id="ARBA00023098"/>
    </source>
</evidence>
<evidence type="ECO:0000256" key="2">
    <source>
        <dbReference type="ARBA" id="ARBA00022598"/>
    </source>
</evidence>
<dbReference type="EMBL" id="AENY02000002">
    <property type="protein sequence ID" value="EKP95288.1"/>
    <property type="molecule type" value="Genomic_DNA"/>
</dbReference>
<name>K6Q262_9FIRM</name>
<dbReference type="AlphaFoldDB" id="K6Q262"/>
<dbReference type="InterPro" id="IPR042099">
    <property type="entry name" value="ANL_N_sf"/>
</dbReference>
<feature type="domain" description="AMP-binding enzyme C-terminal" evidence="6">
    <location>
        <begin position="437"/>
        <end position="522"/>
    </location>
</feature>
<dbReference type="PROSITE" id="PS00455">
    <property type="entry name" value="AMP_BINDING"/>
    <property type="match status" value="1"/>
</dbReference>
<dbReference type="Pfam" id="PF13193">
    <property type="entry name" value="AMP-binding_C"/>
    <property type="match status" value="1"/>
</dbReference>
<dbReference type="SUPFAM" id="SSF56801">
    <property type="entry name" value="Acetyl-CoA synthetase-like"/>
    <property type="match status" value="1"/>
</dbReference>
<keyword evidence="3" id="KW-0276">Fatty acid metabolism</keyword>
<dbReference type="GO" id="GO:0006631">
    <property type="term" value="P:fatty acid metabolic process"/>
    <property type="evidence" value="ECO:0007669"/>
    <property type="project" value="UniProtKB-KW"/>
</dbReference>
<comment type="caution">
    <text evidence="7">The sequence shown here is derived from an EMBL/GenBank/DDBJ whole genome shotgun (WGS) entry which is preliminary data.</text>
</comment>
<dbReference type="RefSeq" id="WP_006903299.1">
    <property type="nucleotide sequence ID" value="NZ_JH976535.1"/>
</dbReference>
<dbReference type="InterPro" id="IPR025110">
    <property type="entry name" value="AMP-bd_C"/>
</dbReference>
<evidence type="ECO:0000256" key="3">
    <source>
        <dbReference type="ARBA" id="ARBA00022832"/>
    </source>
</evidence>
<reference evidence="7" key="1">
    <citation type="submission" date="2010-10" db="EMBL/GenBank/DDBJ databases">
        <authorList>
            <consortium name="US DOE Joint Genome Institute (JGI-PGF)"/>
            <person name="Lucas S."/>
            <person name="Copeland A."/>
            <person name="Lapidus A."/>
            <person name="Bruce D."/>
            <person name="Goodwin L."/>
            <person name="Pitluck S."/>
            <person name="Kyrpides N."/>
            <person name="Mavromatis K."/>
            <person name="Detter J.C."/>
            <person name="Han C."/>
            <person name="Land M."/>
            <person name="Hauser L."/>
            <person name="Markowitz V."/>
            <person name="Cheng J.-F."/>
            <person name="Hugenholtz P."/>
            <person name="Woyke T."/>
            <person name="Wu D."/>
            <person name="Pukall R."/>
            <person name="Wahrenburg C."/>
            <person name="Brambilla E."/>
            <person name="Klenk H.-P."/>
            <person name="Eisen J.A."/>
        </authorList>
    </citation>
    <scope>NUCLEOTIDE SEQUENCE [LARGE SCALE GENOMIC DNA]</scope>
    <source>
        <strain evidence="7">DSM 13965</strain>
    </source>
</reference>
<evidence type="ECO:0000313" key="8">
    <source>
        <dbReference type="Proteomes" id="UP000005710"/>
    </source>
</evidence>
<dbReference type="GO" id="GO:0016874">
    <property type="term" value="F:ligase activity"/>
    <property type="evidence" value="ECO:0007669"/>
    <property type="project" value="UniProtKB-KW"/>
</dbReference>
<dbReference type="InterPro" id="IPR045851">
    <property type="entry name" value="AMP-bd_C_sf"/>
</dbReference>
<organism evidence="7 8">
    <name type="scientific">Thermaerobacter subterraneus DSM 13965</name>
    <dbReference type="NCBI Taxonomy" id="867903"/>
    <lineage>
        <taxon>Bacteria</taxon>
        <taxon>Bacillati</taxon>
        <taxon>Bacillota</taxon>
        <taxon>Clostridia</taxon>
        <taxon>Eubacteriales</taxon>
        <taxon>Clostridiales Family XVII. Incertae Sedis</taxon>
        <taxon>Thermaerobacter</taxon>
    </lineage>
</organism>
<keyword evidence="4" id="KW-0443">Lipid metabolism</keyword>
<dbReference type="HOGENOM" id="CLU_000022_59_5_9"/>
<dbReference type="Gene3D" id="3.40.50.12780">
    <property type="entry name" value="N-terminal domain of ligase-like"/>
    <property type="match status" value="1"/>
</dbReference>
<dbReference type="InterPro" id="IPR020845">
    <property type="entry name" value="AMP-binding_CS"/>
</dbReference>
<evidence type="ECO:0000259" key="6">
    <source>
        <dbReference type="Pfam" id="PF13193"/>
    </source>
</evidence>
<dbReference type="PANTHER" id="PTHR43859:SF4">
    <property type="entry name" value="BUTANOATE--COA LIGASE AAE1-RELATED"/>
    <property type="match status" value="1"/>
</dbReference>
<dbReference type="Gene3D" id="3.30.300.30">
    <property type="match status" value="1"/>
</dbReference>
<proteinExistence type="inferred from homology"/>
<sequence length="535" mass="59089">MRELVVHEVLQSALHNGLKSEIVYGGQRFTYEQFYERVLRLAQSLKKQGVGRGTVLGVMDVNSHRYLELHYASSMLGVVLHTINFRLPPDDLLYSLQHAGVEWMFVWEGFRQPLAKARPLFRNWVWLTDGDESPEPGTPTHEDLVQEGRAEVPDEAARVRETDPYSIFYTTGTTGRPKGMLYRHRDMLLASLGILHHLATHPTGAAAGSRDVYMPCIPFFHIHGWGTALFVPYLGAKLVLPGKATPAEQLRLILDEGVTWSNMVPTQLHMLLEAADQAGVAELKGYKILTGGSPVPSGLARRARERGIAYSVIYGGSDQLAATISVVPRGVEPGTPEAWEALRTNMLPLAMVEVRLEDENGNPVPADGKSIGEVLVRSPWLPDGYYKDPDRSRGVYEDGWFRSGDLGVMNPDGTLYVVDRKKDAVKSGGEWIATGVLEALISEHPDVAAVAVIAQPDERWGERPLAVVQPRGGLAGEEARAGLEESLRAHLAAAVEQGRLARFWIPDRFLFVEQLPLTSAGKINKVALRRELVAR</sequence>
<keyword evidence="2 7" id="KW-0436">Ligase</keyword>
<keyword evidence="8" id="KW-1185">Reference proteome</keyword>
<gene>
    <name evidence="7" type="ORF">ThesuDRAFT_01033</name>
</gene>
<dbReference type="STRING" id="867903.ThesuDRAFT_01033"/>
<dbReference type="eggNOG" id="COG0318">
    <property type="taxonomic scope" value="Bacteria"/>
</dbReference>
<dbReference type="PANTHER" id="PTHR43859">
    <property type="entry name" value="ACYL-ACTIVATING ENZYME"/>
    <property type="match status" value="1"/>
</dbReference>
<reference evidence="7" key="2">
    <citation type="submission" date="2012-10" db="EMBL/GenBank/DDBJ databases">
        <title>Improved high-quality draft of Thermaerobacter subterraneus C21, DSM 13965.</title>
        <authorList>
            <consortium name="DOE Joint Genome Institute"/>
            <person name="Eisen J."/>
            <person name="Huntemann M."/>
            <person name="Wei C.-L."/>
            <person name="Han J."/>
            <person name="Detter J.C."/>
            <person name="Han C."/>
            <person name="Tapia R."/>
            <person name="Chen A."/>
            <person name="Kyrpides N."/>
            <person name="Mavromatis K."/>
            <person name="Markowitz V."/>
            <person name="Szeto E."/>
            <person name="Ivanova N."/>
            <person name="Mikhailova N."/>
            <person name="Ovchinnikova G."/>
            <person name="Pagani I."/>
            <person name="Pati A."/>
            <person name="Goodwin L."/>
            <person name="Nordberg H.P."/>
            <person name="Cantor M.N."/>
            <person name="Hua S.X."/>
            <person name="Woyke T."/>
            <person name="Eisen J."/>
            <person name="Klenk H.-P."/>
        </authorList>
    </citation>
    <scope>NUCLEOTIDE SEQUENCE [LARGE SCALE GENOMIC DNA]</scope>
    <source>
        <strain evidence="7">DSM 13965</strain>
    </source>
</reference>
<dbReference type="InterPro" id="IPR000873">
    <property type="entry name" value="AMP-dep_synth/lig_dom"/>
</dbReference>
<dbReference type="Pfam" id="PF00501">
    <property type="entry name" value="AMP-binding"/>
    <property type="match status" value="1"/>
</dbReference>
<feature type="domain" description="AMP-dependent synthetase/ligase" evidence="5">
    <location>
        <begin position="19"/>
        <end position="386"/>
    </location>
</feature>
<evidence type="ECO:0000313" key="7">
    <source>
        <dbReference type="EMBL" id="EKP95288.1"/>
    </source>
</evidence>
<dbReference type="OrthoDB" id="9778383at2"/>
<comment type="similarity">
    <text evidence="1">Belongs to the ATP-dependent AMP-binding enzyme family.</text>
</comment>
<evidence type="ECO:0000259" key="5">
    <source>
        <dbReference type="Pfam" id="PF00501"/>
    </source>
</evidence>
<accession>K6Q262</accession>
<dbReference type="Proteomes" id="UP000005710">
    <property type="component" value="Unassembled WGS sequence"/>
</dbReference>